<evidence type="ECO:0000313" key="6">
    <source>
        <dbReference type="Proteomes" id="UP000676336"/>
    </source>
</evidence>
<dbReference type="Pfam" id="PF01575">
    <property type="entry name" value="MaoC_dehydratas"/>
    <property type="match status" value="1"/>
</dbReference>
<feature type="domain" description="MaoC-like" evidence="2">
    <location>
        <begin position="39"/>
        <end position="80"/>
    </location>
</feature>
<comment type="caution">
    <text evidence="3">The sequence shown here is derived from an EMBL/GenBank/DDBJ whole genome shotgun (WGS) entry which is preliminary data.</text>
</comment>
<evidence type="ECO:0000313" key="5">
    <source>
        <dbReference type="EMBL" id="CAF4869625.1"/>
    </source>
</evidence>
<dbReference type="GO" id="GO:0044594">
    <property type="term" value="F:17-beta-hydroxysteroid dehydrogenase (NAD+) activity"/>
    <property type="evidence" value="ECO:0007669"/>
    <property type="project" value="TreeGrafter"/>
</dbReference>
<organism evidence="3 6">
    <name type="scientific">Rotaria magnacalcarata</name>
    <dbReference type="NCBI Taxonomy" id="392030"/>
    <lineage>
        <taxon>Eukaryota</taxon>
        <taxon>Metazoa</taxon>
        <taxon>Spiralia</taxon>
        <taxon>Gnathifera</taxon>
        <taxon>Rotifera</taxon>
        <taxon>Eurotatoria</taxon>
        <taxon>Bdelloidea</taxon>
        <taxon>Philodinida</taxon>
        <taxon>Philodinidae</taxon>
        <taxon>Rotaria</taxon>
    </lineage>
</organism>
<sequence>MFDENEKLIALNQFVIFSVGSGGFGGKKTSEHQRPSLPAPKRKPDQICRETTTIDQAALYRLTGDSNPLHIDPSFATAAG</sequence>
<evidence type="ECO:0000259" key="2">
    <source>
        <dbReference type="Pfam" id="PF01575"/>
    </source>
</evidence>
<dbReference type="InterPro" id="IPR029069">
    <property type="entry name" value="HotDog_dom_sf"/>
</dbReference>
<name>A0A8S2Z567_9BILA</name>
<proteinExistence type="predicted"/>
<dbReference type="AlphaFoldDB" id="A0A8S2Z567"/>
<dbReference type="GO" id="GO:0005777">
    <property type="term" value="C:peroxisome"/>
    <property type="evidence" value="ECO:0007669"/>
    <property type="project" value="TreeGrafter"/>
</dbReference>
<reference evidence="3" key="1">
    <citation type="submission" date="2021-02" db="EMBL/GenBank/DDBJ databases">
        <authorList>
            <person name="Nowell W R."/>
        </authorList>
    </citation>
    <scope>NUCLEOTIDE SEQUENCE</scope>
</reference>
<accession>A0A8S2Z567</accession>
<evidence type="ECO:0000256" key="1">
    <source>
        <dbReference type="SAM" id="MobiDB-lite"/>
    </source>
</evidence>
<evidence type="ECO:0000313" key="3">
    <source>
        <dbReference type="EMBL" id="CAF4608556.1"/>
    </source>
</evidence>
<dbReference type="PANTHER" id="PTHR13078">
    <property type="entry name" value="PEROXISOMAL MULTIFUNCTIONAL ENZYME TYPE 2-RELATED"/>
    <property type="match status" value="1"/>
</dbReference>
<gene>
    <name evidence="4" type="ORF">BYL167_LOCUS47428</name>
    <name evidence="5" type="ORF">GIL414_LOCUS50313</name>
    <name evidence="3" type="ORF">SMN809_LOCUS39382</name>
</gene>
<dbReference type="Proteomes" id="UP000676336">
    <property type="component" value="Unassembled WGS sequence"/>
</dbReference>
<dbReference type="GO" id="GO:0006635">
    <property type="term" value="P:fatty acid beta-oxidation"/>
    <property type="evidence" value="ECO:0007669"/>
    <property type="project" value="TreeGrafter"/>
</dbReference>
<dbReference type="GO" id="GO:0018812">
    <property type="term" value="F:3-hydroxyacyl-CoA dehydratase activity"/>
    <property type="evidence" value="ECO:0007669"/>
    <property type="project" value="UniProtKB-ARBA"/>
</dbReference>
<dbReference type="Proteomes" id="UP000681967">
    <property type="component" value="Unassembled WGS sequence"/>
</dbReference>
<dbReference type="GO" id="GO:0003857">
    <property type="term" value="F:(3S)-3-hydroxyacyl-CoA dehydrogenase (NAD+) activity"/>
    <property type="evidence" value="ECO:0007669"/>
    <property type="project" value="TreeGrafter"/>
</dbReference>
<feature type="non-terminal residue" evidence="3">
    <location>
        <position position="1"/>
    </location>
</feature>
<dbReference type="EMBL" id="CAJOBJ010167349">
    <property type="protein sequence ID" value="CAF4869625.1"/>
    <property type="molecule type" value="Genomic_DNA"/>
</dbReference>
<protein>
    <recommendedName>
        <fullName evidence="2">MaoC-like domain-containing protein</fullName>
    </recommendedName>
</protein>
<dbReference type="PANTHER" id="PTHR13078:SF56">
    <property type="entry name" value="PEROXISOMAL MULTIFUNCTIONAL ENZYME TYPE 2"/>
    <property type="match status" value="1"/>
</dbReference>
<evidence type="ECO:0000313" key="4">
    <source>
        <dbReference type="EMBL" id="CAF4783827.1"/>
    </source>
</evidence>
<feature type="non-terminal residue" evidence="3">
    <location>
        <position position="80"/>
    </location>
</feature>
<feature type="region of interest" description="Disordered" evidence="1">
    <location>
        <begin position="24"/>
        <end position="47"/>
    </location>
</feature>
<dbReference type="EMBL" id="CAJOBH010136354">
    <property type="protein sequence ID" value="CAF4783827.1"/>
    <property type="molecule type" value="Genomic_DNA"/>
</dbReference>
<dbReference type="Proteomes" id="UP000681720">
    <property type="component" value="Unassembled WGS sequence"/>
</dbReference>
<dbReference type="InterPro" id="IPR002539">
    <property type="entry name" value="MaoC-like_dom"/>
</dbReference>
<dbReference type="SUPFAM" id="SSF54637">
    <property type="entry name" value="Thioesterase/thiol ester dehydrase-isomerase"/>
    <property type="match status" value="1"/>
</dbReference>
<dbReference type="EMBL" id="CAJOBI010105550">
    <property type="protein sequence ID" value="CAF4608556.1"/>
    <property type="molecule type" value="Genomic_DNA"/>
</dbReference>
<dbReference type="Gene3D" id="3.10.129.10">
    <property type="entry name" value="Hotdog Thioesterase"/>
    <property type="match status" value="1"/>
</dbReference>